<dbReference type="RefSeq" id="WP_012111363.1">
    <property type="nucleotide sequence ID" value="NC_009719.1"/>
</dbReference>
<feature type="domain" description="AsmA" evidence="1">
    <location>
        <begin position="4"/>
        <end position="180"/>
    </location>
</feature>
<protein>
    <submittedName>
        <fullName evidence="2">AsmA family protein</fullName>
    </submittedName>
</protein>
<sequence>MNSILTYIAGLLVVLLFAALVGPSLVDWNQFRTEIETQASQAAARPVSIDGDIRFRILPAPHLTLGKIKIGNDPDASSLPSDPHFATFEEIDAEMALAPLLSGDIQITSVRIVRPQINLEVLPDGSVNWRGLNVASRIPKEGMFSLASISLEKASFENGTVNYRNRVNGRRWKAQQVQGSVIATSLLGPLRSEFEATIGDVPLAFRIGMGNFAGDKAFRVTTEMRTLDHPVKFLFSGVATDFSLAARLDGNGRLEVGAETDREDGTKTSPIRVDAGMVLNARRASLRNLSVVADGAALRGSAEARWEQRPSMTLRLTAESFSLDAILAKITAESEGKEVVHLLPALLSVPVPAWLDGNVHFEADALTVGKALVRGALIEASLRDGTLDLDTVRGEFGGSTQLSMSGALEQREDGPHFDGTAQMESGNIAAFAYWISSITDTANGARATPRGSPFAARARLRATPGEFAVENLVADYARDLTAPDLRGGVVYRAAEERPSLALTLDIRDFDFDPLMALLPQEADPLAFLASHDVELALDAERLTAFERTLRGVDADMSLTAGKVTVSALDVDDIAGASLSFSGALDGVTTGKRDDVKGNFSGTIRAEHFGGLLDLGGFDVPDVEGPVELLVTGASGEADDSQARVDTLTLQGTVRGSRVDGVVKRRHEASGGLEGLDIIANATNSEGRILLEQLGLSPRADLPGAGSVAVQLVGGRNGTYDTNFRANVNGTTLTARGEVAQPFEALRFTGRAEIAASGVLHALGAFGAPAALTAWVGEQASGPGFVFSSDVVWDKESLELKGFESVAGNFHLSGTAGWKAGTEGGLPSVSGVLEANALDLTSLAVADKEDGDIWPVAALDWSLLGAFDGGVELKAGRLSLGTVAISDVETQVTVSHGVLTASPFAGRFAGGRVSAGARVEGGAGEPGVGLTLAVQEADVARAFGAALGATPGTGKFDLDVQLQGQGRSWFSLVSSVTGAGTIRFTDAAFRPVDVAGFGAALVELQSVDAFAPLVEKTLRAGATAASDIGGEFMLEDGVLRFADDAVSIEGGSAQITALYDLPRLISQAELTVTLNEPASAPTFSIEAAGKGTQMTVETETLALQNFVARRILRENVRDAGADLPQDLRDLMDLPQDNAAVPLPRPSL</sequence>
<dbReference type="STRING" id="402881.Plav_2443"/>
<dbReference type="AlphaFoldDB" id="A7HVW9"/>
<dbReference type="GO" id="GO:0005886">
    <property type="term" value="C:plasma membrane"/>
    <property type="evidence" value="ECO:0007669"/>
    <property type="project" value="TreeGrafter"/>
</dbReference>
<dbReference type="GO" id="GO:0090313">
    <property type="term" value="P:regulation of protein targeting to membrane"/>
    <property type="evidence" value="ECO:0007669"/>
    <property type="project" value="TreeGrafter"/>
</dbReference>
<accession>A7HVW9</accession>
<dbReference type="Pfam" id="PF05170">
    <property type="entry name" value="AsmA"/>
    <property type="match status" value="2"/>
</dbReference>
<keyword evidence="3" id="KW-1185">Reference proteome</keyword>
<dbReference type="InterPro" id="IPR052894">
    <property type="entry name" value="AsmA-related"/>
</dbReference>
<dbReference type="Proteomes" id="UP000006377">
    <property type="component" value="Chromosome"/>
</dbReference>
<proteinExistence type="predicted"/>
<dbReference type="HOGENOM" id="CLU_272823_0_0_5"/>
<dbReference type="PANTHER" id="PTHR30441">
    <property type="entry name" value="DUF748 DOMAIN-CONTAINING PROTEIN"/>
    <property type="match status" value="1"/>
</dbReference>
<reference evidence="2 3" key="1">
    <citation type="journal article" date="2011" name="Stand. Genomic Sci.">
        <title>Complete genome sequence of Parvibaculum lavamentivorans type strain (DS-1(T)).</title>
        <authorList>
            <person name="Schleheck D."/>
            <person name="Weiss M."/>
            <person name="Pitluck S."/>
            <person name="Bruce D."/>
            <person name="Land M.L."/>
            <person name="Han S."/>
            <person name="Saunders E."/>
            <person name="Tapia R."/>
            <person name="Detter C."/>
            <person name="Brettin T."/>
            <person name="Han J."/>
            <person name="Woyke T."/>
            <person name="Goodwin L."/>
            <person name="Pennacchio L."/>
            <person name="Nolan M."/>
            <person name="Cook A.M."/>
            <person name="Kjelleberg S."/>
            <person name="Thomas T."/>
        </authorList>
    </citation>
    <scope>NUCLEOTIDE SEQUENCE [LARGE SCALE GENOMIC DNA]</scope>
    <source>
        <strain evidence="3">DS-1 / DSM 13023 / NCIMB 13966</strain>
    </source>
</reference>
<evidence type="ECO:0000313" key="3">
    <source>
        <dbReference type="Proteomes" id="UP000006377"/>
    </source>
</evidence>
<name>A7HVW9_PARL1</name>
<gene>
    <name evidence="2" type="ordered locus">Plav_2443</name>
</gene>
<dbReference type="EMBL" id="CP000774">
    <property type="protein sequence ID" value="ABS64052.1"/>
    <property type="molecule type" value="Genomic_DNA"/>
</dbReference>
<feature type="domain" description="AsmA" evidence="1">
    <location>
        <begin position="852"/>
        <end position="1038"/>
    </location>
</feature>
<evidence type="ECO:0000259" key="1">
    <source>
        <dbReference type="Pfam" id="PF05170"/>
    </source>
</evidence>
<organism evidence="2 3">
    <name type="scientific">Parvibaculum lavamentivorans (strain DS-1 / DSM 13023 / NCIMB 13966)</name>
    <dbReference type="NCBI Taxonomy" id="402881"/>
    <lineage>
        <taxon>Bacteria</taxon>
        <taxon>Pseudomonadati</taxon>
        <taxon>Pseudomonadota</taxon>
        <taxon>Alphaproteobacteria</taxon>
        <taxon>Hyphomicrobiales</taxon>
        <taxon>Parvibaculaceae</taxon>
        <taxon>Parvibaculum</taxon>
    </lineage>
</organism>
<dbReference type="InterPro" id="IPR007844">
    <property type="entry name" value="AsmA"/>
</dbReference>
<dbReference type="OrthoDB" id="9816380at2"/>
<dbReference type="KEGG" id="pla:Plav_2443"/>
<evidence type="ECO:0000313" key="2">
    <source>
        <dbReference type="EMBL" id="ABS64052.1"/>
    </source>
</evidence>
<dbReference type="PANTHER" id="PTHR30441:SF4">
    <property type="entry name" value="PROTEIN ASMA"/>
    <property type="match status" value="1"/>
</dbReference>
<dbReference type="eggNOG" id="COG2982">
    <property type="taxonomic scope" value="Bacteria"/>
</dbReference>